<evidence type="ECO:0000256" key="2">
    <source>
        <dbReference type="ARBA" id="ARBA00022771"/>
    </source>
</evidence>
<evidence type="ECO:0000259" key="5">
    <source>
        <dbReference type="PROSITE" id="PS50865"/>
    </source>
</evidence>
<dbReference type="PROSITE" id="PS50865">
    <property type="entry name" value="ZF_MYND_2"/>
    <property type="match status" value="1"/>
</dbReference>
<evidence type="ECO:0000256" key="3">
    <source>
        <dbReference type="ARBA" id="ARBA00022833"/>
    </source>
</evidence>
<name>A0AAV9HMP3_9PEZI</name>
<dbReference type="InterPro" id="IPR002893">
    <property type="entry name" value="Znf_MYND"/>
</dbReference>
<evidence type="ECO:0000313" key="7">
    <source>
        <dbReference type="Proteomes" id="UP001321749"/>
    </source>
</evidence>
<keyword evidence="2 4" id="KW-0863">Zinc-finger</keyword>
<dbReference type="PANTHER" id="PTHR10237:SF15">
    <property type="entry name" value="LD37257P"/>
    <property type="match status" value="1"/>
</dbReference>
<sequence length="997" mass="109613">MSIMAAQIEQDPVWSYAIADINPAVSLTQDLPQGVDADILVLCGGDVRDILYTVYSEKGLPARRLDITACANNVALNSTNIARHILLFTLILDGKQLVSADQLWNIYYHLYLSPSDVDLVISQATKLHKLANTLKAWHDGPYGKTVRICDDATLELVRSTWAGYAKAEKSAEYKQRFESVRGLSERRKEAVYGKSGETVVPTSARSCAPLSTQIMKDLVELTESNWQSGLTGHYSPSGLDTMFPNPAIATILSEKCLLEYPTDPLIAFYLAAAHANLTELSPQRLNDEMSGASAKHRLYTTARLQFEAWTDAFREAATRTTIRFIRIGEFFTFCGTLKQDGIDGKEKEAPKKFDCIHTGSLAGQFGVLNVLVSAAPLLKSLASSSIYTECLLQNTGTGNRLDRLLGAHTTAITTLLGLSPTEYWTNSTAVSLIDGIMAGWSGKSDLTLQFKLAWKRHGQISGAQSARLVLDPKSLASILYKIYCQLSIRKNAVLAQPDSVSQMFEARGFEALCTAVNEHVDVDSDLVFEELLSLLVRDGHEDVAHQLSNITKQMTQMGLRTKAPRASIANSSDQPKFTAIIDEKTNNVTSIAGHLDITSALGRKLLADKSIPINLHQSSPYTINVTFSKARLIIPLTFPVPVSKENSKTRIARASQYIEVIAPIADPLQEPGLDDYIFPAALLPSHIPTTLGNIPNLSLDTLPILATDDKNRIRFLISLTSLIFSARERRLREEANQAATKPSTILPSSPRLNFKESLFTLFMLSSGLQGGQTGLFAISHPSAEKGVNMLLFVSAIRLDSAHGSVVLDAAVIPFTESLVKSGVLEEFLLILRTLECCTITVDDAELLLWKKNLPALAERCRTWEHDKRKCEYIKNGNIPVSLEDGGRVLCSCGQGKLPEGFIVLPEWEESAKKFATRIAISPTYSSAIVEELVDPELVIAQKQQESREVEKCRNCGKSEEVDGVTLKKCTRCLAVKYCSGACQKKDWKKHRGECLEG</sequence>
<reference evidence="6" key="1">
    <citation type="journal article" date="2023" name="Mol. Phylogenet. Evol.">
        <title>Genome-scale phylogeny and comparative genomics of the fungal order Sordariales.</title>
        <authorList>
            <person name="Hensen N."/>
            <person name="Bonometti L."/>
            <person name="Westerberg I."/>
            <person name="Brannstrom I.O."/>
            <person name="Guillou S."/>
            <person name="Cros-Aarteil S."/>
            <person name="Calhoun S."/>
            <person name="Haridas S."/>
            <person name="Kuo A."/>
            <person name="Mondo S."/>
            <person name="Pangilinan J."/>
            <person name="Riley R."/>
            <person name="LaButti K."/>
            <person name="Andreopoulos B."/>
            <person name="Lipzen A."/>
            <person name="Chen C."/>
            <person name="Yan M."/>
            <person name="Daum C."/>
            <person name="Ng V."/>
            <person name="Clum A."/>
            <person name="Steindorff A."/>
            <person name="Ohm R.A."/>
            <person name="Martin F."/>
            <person name="Silar P."/>
            <person name="Natvig D.O."/>
            <person name="Lalanne C."/>
            <person name="Gautier V."/>
            <person name="Ament-Velasquez S.L."/>
            <person name="Kruys A."/>
            <person name="Hutchinson M.I."/>
            <person name="Powell A.J."/>
            <person name="Barry K."/>
            <person name="Miller A.N."/>
            <person name="Grigoriev I.V."/>
            <person name="Debuchy R."/>
            <person name="Gladieux P."/>
            <person name="Hiltunen Thoren M."/>
            <person name="Johannesson H."/>
        </authorList>
    </citation>
    <scope>NUCLEOTIDE SEQUENCE</scope>
    <source>
        <strain evidence="6">PSN324</strain>
    </source>
</reference>
<accession>A0AAV9HMP3</accession>
<gene>
    <name evidence="6" type="ORF">QBC42DRAFT_297095</name>
</gene>
<evidence type="ECO:0000313" key="6">
    <source>
        <dbReference type="EMBL" id="KAK4462122.1"/>
    </source>
</evidence>
<evidence type="ECO:0000256" key="1">
    <source>
        <dbReference type="ARBA" id="ARBA00022723"/>
    </source>
</evidence>
<dbReference type="AlphaFoldDB" id="A0AAV9HMP3"/>
<dbReference type="InterPro" id="IPR027974">
    <property type="entry name" value="DUF4470"/>
</dbReference>
<dbReference type="GO" id="GO:0008270">
    <property type="term" value="F:zinc ion binding"/>
    <property type="evidence" value="ECO:0007669"/>
    <property type="project" value="UniProtKB-KW"/>
</dbReference>
<dbReference type="Gene3D" id="6.10.140.2220">
    <property type="match status" value="1"/>
</dbReference>
<protein>
    <recommendedName>
        <fullName evidence="5">MYND-type domain-containing protein</fullName>
    </recommendedName>
</protein>
<dbReference type="EMBL" id="MU864977">
    <property type="protein sequence ID" value="KAK4462122.1"/>
    <property type="molecule type" value="Genomic_DNA"/>
</dbReference>
<proteinExistence type="predicted"/>
<comment type="caution">
    <text evidence="6">The sequence shown here is derived from an EMBL/GenBank/DDBJ whole genome shotgun (WGS) entry which is preliminary data.</text>
</comment>
<dbReference type="Proteomes" id="UP001321749">
    <property type="component" value="Unassembled WGS sequence"/>
</dbReference>
<dbReference type="GO" id="GO:0000981">
    <property type="term" value="F:DNA-binding transcription factor activity, RNA polymerase II-specific"/>
    <property type="evidence" value="ECO:0007669"/>
    <property type="project" value="TreeGrafter"/>
</dbReference>
<evidence type="ECO:0000256" key="4">
    <source>
        <dbReference type="PROSITE-ProRule" id="PRU00134"/>
    </source>
</evidence>
<keyword evidence="7" id="KW-1185">Reference proteome</keyword>
<reference evidence="6" key="2">
    <citation type="submission" date="2023-06" db="EMBL/GenBank/DDBJ databases">
        <authorList>
            <consortium name="Lawrence Berkeley National Laboratory"/>
            <person name="Mondo S.J."/>
            <person name="Hensen N."/>
            <person name="Bonometti L."/>
            <person name="Westerberg I."/>
            <person name="Brannstrom I.O."/>
            <person name="Guillou S."/>
            <person name="Cros-Aarteil S."/>
            <person name="Calhoun S."/>
            <person name="Haridas S."/>
            <person name="Kuo A."/>
            <person name="Pangilinan J."/>
            <person name="Riley R."/>
            <person name="Labutti K."/>
            <person name="Andreopoulos B."/>
            <person name="Lipzen A."/>
            <person name="Chen C."/>
            <person name="Yanf M."/>
            <person name="Daum C."/>
            <person name="Ng V."/>
            <person name="Clum A."/>
            <person name="Steindorff A."/>
            <person name="Ohm R."/>
            <person name="Martin F."/>
            <person name="Silar P."/>
            <person name="Natvig D."/>
            <person name="Lalanne C."/>
            <person name="Gautier V."/>
            <person name="Ament-Velasquez S.L."/>
            <person name="Kruys A."/>
            <person name="Hutchinson M.I."/>
            <person name="Powell A.J."/>
            <person name="Barry K."/>
            <person name="Miller A.N."/>
            <person name="Grigoriev I.V."/>
            <person name="Debuchy R."/>
            <person name="Gladieux P."/>
            <person name="Thoren M.H."/>
            <person name="Johannesson H."/>
        </authorList>
    </citation>
    <scope>NUCLEOTIDE SEQUENCE</scope>
    <source>
        <strain evidence="6">PSN324</strain>
    </source>
</reference>
<organism evidence="6 7">
    <name type="scientific">Cladorrhinum samala</name>
    <dbReference type="NCBI Taxonomy" id="585594"/>
    <lineage>
        <taxon>Eukaryota</taxon>
        <taxon>Fungi</taxon>
        <taxon>Dikarya</taxon>
        <taxon>Ascomycota</taxon>
        <taxon>Pezizomycotina</taxon>
        <taxon>Sordariomycetes</taxon>
        <taxon>Sordariomycetidae</taxon>
        <taxon>Sordariales</taxon>
        <taxon>Podosporaceae</taxon>
        <taxon>Cladorrhinum</taxon>
    </lineage>
</organism>
<keyword evidence="3" id="KW-0862">Zinc</keyword>
<dbReference type="PROSITE" id="PS01360">
    <property type="entry name" value="ZF_MYND_1"/>
    <property type="match status" value="1"/>
</dbReference>
<dbReference type="PANTHER" id="PTHR10237">
    <property type="entry name" value="DEFORMED EPIDERMAL AUTOREGULATORY FACTOR 1 HOMOLOG SUPPRESSIN"/>
    <property type="match status" value="1"/>
</dbReference>
<dbReference type="SUPFAM" id="SSF144232">
    <property type="entry name" value="HIT/MYND zinc finger-like"/>
    <property type="match status" value="1"/>
</dbReference>
<dbReference type="GO" id="GO:0005634">
    <property type="term" value="C:nucleus"/>
    <property type="evidence" value="ECO:0007669"/>
    <property type="project" value="TreeGrafter"/>
</dbReference>
<feature type="domain" description="MYND-type" evidence="5">
    <location>
        <begin position="952"/>
        <end position="994"/>
    </location>
</feature>
<dbReference type="Pfam" id="PF01753">
    <property type="entry name" value="zf-MYND"/>
    <property type="match status" value="1"/>
</dbReference>
<dbReference type="InterPro" id="IPR024119">
    <property type="entry name" value="TF_DEAF-1"/>
</dbReference>
<dbReference type="Pfam" id="PF14737">
    <property type="entry name" value="DUF4470"/>
    <property type="match status" value="1"/>
</dbReference>
<keyword evidence="1" id="KW-0479">Metal-binding</keyword>